<evidence type="ECO:0000256" key="8">
    <source>
        <dbReference type="PROSITE-ProRule" id="PRU00703"/>
    </source>
</evidence>
<dbReference type="SUPFAM" id="SSF158791">
    <property type="entry name" value="MgtE N-terminal domain-like"/>
    <property type="match status" value="1"/>
</dbReference>
<keyword evidence="5 9" id="KW-0460">Magnesium</keyword>
<feature type="transmembrane region" description="Helical" evidence="9">
    <location>
        <begin position="316"/>
        <end position="339"/>
    </location>
</feature>
<evidence type="ECO:0000259" key="10">
    <source>
        <dbReference type="PROSITE" id="PS51371"/>
    </source>
</evidence>
<keyword evidence="7 9" id="KW-0472">Membrane</keyword>
<sequence length="451" mass="49839">MQSFEIDKSDLLRIKTALEGDDAGLEVVLQEYHASEIAILFEKLPQEAKERIINMLPADIASEVLSEMTEESHPEDLLLNMHPDKRSDIVEELDYDDATDIISQLEEHEQHEILQDIDQEDAHNIRALLKYDEDTAGGLMNSEIIKVNINLDKKEALDEIIRQSEEMEEFYTIYVVDDENVLQGILSIKSIIKARSDARVSDLVDKNFIYVKAELDQEDVAGLISQYNLTTIPVVDDNMKLLGRVTVDDIIDVMEQESTEDILKISGVSEDEELSGNWKEAVKSRLPWLVINLGTAYLAASIIRHFDSTVSQLPQIAAYMTIIAGMGGNAATQSLAVTVRRISLSDLSDAQAYNTVLKEFLVGLLNGAANGLIVFAIAMFYDADPLLGLVLFLAMTGNLVIAGLTGASIPLVLKRVGIDPAVASSIIITTFTDCAGFLLPLWLASKFLLHS</sequence>
<evidence type="ECO:0000256" key="4">
    <source>
        <dbReference type="ARBA" id="ARBA00022692"/>
    </source>
</evidence>
<evidence type="ECO:0000256" key="1">
    <source>
        <dbReference type="ARBA" id="ARBA00004141"/>
    </source>
</evidence>
<keyword evidence="3 9" id="KW-0813">Transport</keyword>
<evidence type="ECO:0000256" key="2">
    <source>
        <dbReference type="ARBA" id="ARBA00009749"/>
    </source>
</evidence>
<dbReference type="CDD" id="cd04606">
    <property type="entry name" value="CBS_pair_Mg_transporter"/>
    <property type="match status" value="1"/>
</dbReference>
<comment type="caution">
    <text evidence="11">The sequence shown here is derived from an EMBL/GenBank/DDBJ whole genome shotgun (WGS) entry which is preliminary data.</text>
</comment>
<evidence type="ECO:0000313" key="12">
    <source>
        <dbReference type="Proteomes" id="UP000286701"/>
    </source>
</evidence>
<dbReference type="Pfam" id="PF03448">
    <property type="entry name" value="MgtE_N"/>
    <property type="match status" value="1"/>
</dbReference>
<keyword evidence="9" id="KW-1003">Cell membrane</keyword>
<dbReference type="RefSeq" id="WP_128533658.1">
    <property type="nucleotide sequence ID" value="NZ_SBIW01000003.1"/>
</dbReference>
<evidence type="ECO:0000256" key="6">
    <source>
        <dbReference type="ARBA" id="ARBA00022989"/>
    </source>
</evidence>
<comment type="subunit">
    <text evidence="9">Homodimer.</text>
</comment>
<dbReference type="PANTHER" id="PTHR43773">
    <property type="entry name" value="MAGNESIUM TRANSPORTER MGTE"/>
    <property type="match status" value="1"/>
</dbReference>
<dbReference type="InterPro" id="IPR000644">
    <property type="entry name" value="CBS_dom"/>
</dbReference>
<comment type="function">
    <text evidence="9">Acts as a magnesium transporter.</text>
</comment>
<dbReference type="GO" id="GO:0005886">
    <property type="term" value="C:plasma membrane"/>
    <property type="evidence" value="ECO:0007669"/>
    <property type="project" value="UniProtKB-SubCell"/>
</dbReference>
<dbReference type="GO" id="GO:0015095">
    <property type="term" value="F:magnesium ion transmembrane transporter activity"/>
    <property type="evidence" value="ECO:0007669"/>
    <property type="project" value="UniProtKB-UniRule"/>
</dbReference>
<dbReference type="Gene3D" id="1.25.60.10">
    <property type="entry name" value="MgtE N-terminal domain-like"/>
    <property type="match status" value="1"/>
</dbReference>
<dbReference type="GO" id="GO:0046872">
    <property type="term" value="F:metal ion binding"/>
    <property type="evidence" value="ECO:0007669"/>
    <property type="project" value="UniProtKB-KW"/>
</dbReference>
<evidence type="ECO:0000313" key="11">
    <source>
        <dbReference type="EMBL" id="RWY54223.1"/>
    </source>
</evidence>
<feature type="transmembrane region" description="Helical" evidence="9">
    <location>
        <begin position="387"/>
        <end position="409"/>
    </location>
</feature>
<accession>A0A444MRK5</accession>
<dbReference type="SMART" id="SM00924">
    <property type="entry name" value="MgtE_N"/>
    <property type="match status" value="1"/>
</dbReference>
<comment type="subcellular location">
    <subcellularLocation>
        <location evidence="9">Cell membrane</location>
        <topology evidence="9">Multi-pass membrane protein</topology>
    </subcellularLocation>
    <subcellularLocation>
        <location evidence="1">Membrane</location>
        <topology evidence="1">Multi-pass membrane protein</topology>
    </subcellularLocation>
</comment>
<dbReference type="InterPro" id="IPR036739">
    <property type="entry name" value="SLC41_membr_dom_sf"/>
</dbReference>
<keyword evidence="6 9" id="KW-1133">Transmembrane helix</keyword>
<keyword evidence="4 9" id="KW-0812">Transmembrane</keyword>
<feature type="domain" description="CBS" evidence="10">
    <location>
        <begin position="140"/>
        <end position="203"/>
    </location>
</feature>
<dbReference type="InterPro" id="IPR006667">
    <property type="entry name" value="SLC41_membr_dom"/>
</dbReference>
<dbReference type="InterPro" id="IPR038076">
    <property type="entry name" value="MgtE_N_sf"/>
</dbReference>
<dbReference type="PANTHER" id="PTHR43773:SF1">
    <property type="entry name" value="MAGNESIUM TRANSPORTER MGTE"/>
    <property type="match status" value="1"/>
</dbReference>
<dbReference type="InterPro" id="IPR006668">
    <property type="entry name" value="Mg_transptr_MgtE_intracell_dom"/>
</dbReference>
<dbReference type="Pfam" id="PF01769">
    <property type="entry name" value="MgtE"/>
    <property type="match status" value="1"/>
</dbReference>
<dbReference type="InterPro" id="IPR046342">
    <property type="entry name" value="CBS_dom_sf"/>
</dbReference>
<feature type="transmembrane region" description="Helical" evidence="9">
    <location>
        <begin position="286"/>
        <end position="304"/>
    </location>
</feature>
<dbReference type="InterPro" id="IPR006669">
    <property type="entry name" value="MgtE_transporter"/>
</dbReference>
<feature type="transmembrane region" description="Helical" evidence="9">
    <location>
        <begin position="421"/>
        <end position="443"/>
    </location>
</feature>
<dbReference type="NCBIfam" id="TIGR00400">
    <property type="entry name" value="mgtE"/>
    <property type="match status" value="1"/>
</dbReference>
<dbReference type="PROSITE" id="PS51371">
    <property type="entry name" value="CBS"/>
    <property type="match status" value="2"/>
</dbReference>
<reference evidence="11 12" key="1">
    <citation type="submission" date="2019-01" db="EMBL/GenBank/DDBJ databases">
        <title>Mucilaginibacter antarcticum sp. nov., isolated from antarctic soil.</title>
        <authorList>
            <person name="Yan Y.-Q."/>
            <person name="Du Z.-J."/>
        </authorList>
    </citation>
    <scope>NUCLEOTIDE SEQUENCE [LARGE SCALE GENOMIC DNA]</scope>
    <source>
        <strain evidence="11 12">F01003</strain>
    </source>
</reference>
<evidence type="ECO:0000256" key="3">
    <source>
        <dbReference type="ARBA" id="ARBA00022448"/>
    </source>
</evidence>
<proteinExistence type="inferred from homology"/>
<organism evidence="11 12">
    <name type="scientific">Mucilaginibacter gilvus</name>
    <dbReference type="NCBI Taxonomy" id="2305909"/>
    <lineage>
        <taxon>Bacteria</taxon>
        <taxon>Pseudomonadati</taxon>
        <taxon>Bacteroidota</taxon>
        <taxon>Sphingobacteriia</taxon>
        <taxon>Sphingobacteriales</taxon>
        <taxon>Sphingobacteriaceae</taxon>
        <taxon>Mucilaginibacter</taxon>
    </lineage>
</organism>
<dbReference type="SUPFAM" id="SSF54631">
    <property type="entry name" value="CBS-domain pair"/>
    <property type="match status" value="1"/>
</dbReference>
<dbReference type="AlphaFoldDB" id="A0A444MRK5"/>
<gene>
    <name evidence="11" type="primary">mgtE</name>
    <name evidence="11" type="ORF">EPL05_09305</name>
</gene>
<comment type="similarity">
    <text evidence="2 9">Belongs to the SLC41A transporter family.</text>
</comment>
<dbReference type="EMBL" id="SBIW01000003">
    <property type="protein sequence ID" value="RWY54223.1"/>
    <property type="molecule type" value="Genomic_DNA"/>
</dbReference>
<keyword evidence="9" id="KW-0479">Metal-binding</keyword>
<feature type="domain" description="CBS" evidence="10">
    <location>
        <begin position="204"/>
        <end position="260"/>
    </location>
</feature>
<dbReference type="SUPFAM" id="SSF161093">
    <property type="entry name" value="MgtE membrane domain-like"/>
    <property type="match status" value="1"/>
</dbReference>
<feature type="transmembrane region" description="Helical" evidence="9">
    <location>
        <begin position="360"/>
        <end position="381"/>
    </location>
</feature>
<evidence type="ECO:0000256" key="7">
    <source>
        <dbReference type="ARBA" id="ARBA00023136"/>
    </source>
</evidence>
<dbReference type="Proteomes" id="UP000286701">
    <property type="component" value="Unassembled WGS sequence"/>
</dbReference>
<name>A0A444MRK5_9SPHI</name>
<dbReference type="Pfam" id="PF00571">
    <property type="entry name" value="CBS"/>
    <property type="match status" value="2"/>
</dbReference>
<dbReference type="OrthoDB" id="9790355at2"/>
<keyword evidence="12" id="KW-1185">Reference proteome</keyword>
<evidence type="ECO:0000256" key="5">
    <source>
        <dbReference type="ARBA" id="ARBA00022842"/>
    </source>
</evidence>
<dbReference type="Gene3D" id="3.10.580.10">
    <property type="entry name" value="CBS-domain"/>
    <property type="match status" value="1"/>
</dbReference>
<evidence type="ECO:0000256" key="9">
    <source>
        <dbReference type="RuleBase" id="RU362011"/>
    </source>
</evidence>
<keyword evidence="8" id="KW-0129">CBS domain</keyword>
<dbReference type="SMART" id="SM00116">
    <property type="entry name" value="CBS"/>
    <property type="match status" value="2"/>
</dbReference>
<dbReference type="Gene3D" id="1.10.357.20">
    <property type="entry name" value="SLC41 divalent cation transporters, integral membrane domain"/>
    <property type="match status" value="1"/>
</dbReference>
<protein>
    <recommendedName>
        <fullName evidence="9">Magnesium transporter MgtE</fullName>
    </recommendedName>
</protein>